<feature type="transmembrane region" description="Helical" evidence="14">
    <location>
        <begin position="128"/>
        <end position="155"/>
    </location>
</feature>
<keyword evidence="11" id="KW-0739">Sodium transport</keyword>
<dbReference type="HOGENOM" id="CLU_018808_15_1_6"/>
<feature type="transmembrane region" description="Helical" evidence="14">
    <location>
        <begin position="382"/>
        <end position="404"/>
    </location>
</feature>
<dbReference type="GO" id="GO:0005886">
    <property type="term" value="C:plasma membrane"/>
    <property type="evidence" value="ECO:0007669"/>
    <property type="project" value="UniProtKB-SubCell"/>
</dbReference>
<feature type="transmembrane region" description="Helical" evidence="14">
    <location>
        <begin position="410"/>
        <end position="435"/>
    </location>
</feature>
<proteinExistence type="inferred from homology"/>
<evidence type="ECO:0000313" key="16">
    <source>
        <dbReference type="Proteomes" id="UP000029640"/>
    </source>
</evidence>
<evidence type="ECO:0000313" key="15">
    <source>
        <dbReference type="EMBL" id="KGE04917.1"/>
    </source>
</evidence>
<dbReference type="RefSeq" id="WP_236629749.1">
    <property type="nucleotide sequence ID" value="NZ_KN234746.1"/>
</dbReference>
<keyword evidence="8" id="KW-0915">Sodium</keyword>
<dbReference type="GO" id="GO:0015293">
    <property type="term" value="F:symporter activity"/>
    <property type="evidence" value="ECO:0007669"/>
    <property type="project" value="UniProtKB-KW"/>
</dbReference>
<dbReference type="eggNOG" id="COG0591">
    <property type="taxonomic scope" value="Bacteria"/>
</dbReference>
<comment type="catalytic activity">
    <reaction evidence="12">
        <text>L-proline(in) + Na(+)(in) = L-proline(out) + Na(+)(out)</text>
        <dbReference type="Rhea" id="RHEA:28967"/>
        <dbReference type="ChEBI" id="CHEBI:29101"/>
        <dbReference type="ChEBI" id="CHEBI:60039"/>
    </reaction>
</comment>
<dbReference type="STRING" id="1265313.HRUBRA_00390"/>
<evidence type="ECO:0000256" key="7">
    <source>
        <dbReference type="ARBA" id="ARBA00022989"/>
    </source>
</evidence>
<name>A0A095VTX5_9GAMM</name>
<evidence type="ECO:0000256" key="8">
    <source>
        <dbReference type="ARBA" id="ARBA00023053"/>
    </source>
</evidence>
<dbReference type="InterPro" id="IPR050277">
    <property type="entry name" value="Sodium:Solute_Symporter"/>
</dbReference>
<dbReference type="Gene3D" id="1.20.1730.10">
    <property type="entry name" value="Sodium/glucose cotransporter"/>
    <property type="match status" value="1"/>
</dbReference>
<evidence type="ECO:0000256" key="14">
    <source>
        <dbReference type="SAM" id="Phobius"/>
    </source>
</evidence>
<dbReference type="GO" id="GO:0006814">
    <property type="term" value="P:sodium ion transport"/>
    <property type="evidence" value="ECO:0007669"/>
    <property type="project" value="UniProtKB-KW"/>
</dbReference>
<keyword evidence="7 14" id="KW-1133">Transmembrane helix</keyword>
<feature type="transmembrane region" description="Helical" evidence="14">
    <location>
        <begin position="79"/>
        <end position="101"/>
    </location>
</feature>
<evidence type="ECO:0000256" key="12">
    <source>
        <dbReference type="ARBA" id="ARBA00033708"/>
    </source>
</evidence>
<keyword evidence="6" id="KW-0769">Symport</keyword>
<dbReference type="PROSITE" id="PS50283">
    <property type="entry name" value="NA_SOLUT_SYMP_3"/>
    <property type="match status" value="1"/>
</dbReference>
<evidence type="ECO:0000256" key="1">
    <source>
        <dbReference type="ARBA" id="ARBA00004651"/>
    </source>
</evidence>
<dbReference type="CDD" id="cd10322">
    <property type="entry name" value="SLC5sbd"/>
    <property type="match status" value="1"/>
</dbReference>
<feature type="transmembrane region" description="Helical" evidence="14">
    <location>
        <begin position="278"/>
        <end position="298"/>
    </location>
</feature>
<keyword evidence="10 14" id="KW-0472">Membrane</keyword>
<dbReference type="InterPro" id="IPR001734">
    <property type="entry name" value="Na/solute_symporter"/>
</dbReference>
<dbReference type="PANTHER" id="PTHR48086:SF3">
    <property type="entry name" value="SODIUM_PROLINE SYMPORTER"/>
    <property type="match status" value="1"/>
</dbReference>
<evidence type="ECO:0000256" key="9">
    <source>
        <dbReference type="ARBA" id="ARBA00023065"/>
    </source>
</evidence>
<keyword evidence="9" id="KW-0406">Ion transport</keyword>
<comment type="caution">
    <text evidence="15">The sequence shown here is derived from an EMBL/GenBank/DDBJ whole genome shotgun (WGS) entry which is preliminary data.</text>
</comment>
<comment type="subcellular location">
    <subcellularLocation>
        <location evidence="1">Cell membrane</location>
        <topology evidence="1">Multi-pass membrane protein</topology>
    </subcellularLocation>
</comment>
<dbReference type="PANTHER" id="PTHR48086">
    <property type="entry name" value="SODIUM/PROLINE SYMPORTER-RELATED"/>
    <property type="match status" value="1"/>
</dbReference>
<evidence type="ECO:0000256" key="4">
    <source>
        <dbReference type="ARBA" id="ARBA00022475"/>
    </source>
</evidence>
<feature type="transmembrane region" description="Helical" evidence="14">
    <location>
        <begin position="50"/>
        <end position="73"/>
    </location>
</feature>
<dbReference type="EMBL" id="AUVB01000013">
    <property type="protein sequence ID" value="KGE04917.1"/>
    <property type="molecule type" value="Genomic_DNA"/>
</dbReference>
<keyword evidence="16" id="KW-1185">Reference proteome</keyword>
<evidence type="ECO:0000256" key="11">
    <source>
        <dbReference type="ARBA" id="ARBA00023201"/>
    </source>
</evidence>
<evidence type="ECO:0000256" key="2">
    <source>
        <dbReference type="ARBA" id="ARBA00006434"/>
    </source>
</evidence>
<feature type="transmembrane region" description="Helical" evidence="14">
    <location>
        <begin position="161"/>
        <end position="180"/>
    </location>
</feature>
<keyword evidence="5 14" id="KW-0812">Transmembrane</keyword>
<feature type="transmembrane region" description="Helical" evidence="14">
    <location>
        <begin position="192"/>
        <end position="211"/>
    </location>
</feature>
<keyword evidence="4" id="KW-1003">Cell membrane</keyword>
<keyword evidence="3" id="KW-0813">Transport</keyword>
<dbReference type="Proteomes" id="UP000029640">
    <property type="component" value="Unassembled WGS sequence"/>
</dbReference>
<feature type="transmembrane region" description="Helical" evidence="14">
    <location>
        <begin position="442"/>
        <end position="467"/>
    </location>
</feature>
<evidence type="ECO:0000256" key="5">
    <source>
        <dbReference type="ARBA" id="ARBA00022692"/>
    </source>
</evidence>
<evidence type="ECO:0000256" key="6">
    <source>
        <dbReference type="ARBA" id="ARBA00022847"/>
    </source>
</evidence>
<dbReference type="Pfam" id="PF00474">
    <property type="entry name" value="SSF"/>
    <property type="match status" value="1"/>
</dbReference>
<dbReference type="AlphaFoldDB" id="A0A095VTX5"/>
<dbReference type="InterPro" id="IPR038377">
    <property type="entry name" value="Na/Glc_symporter_sf"/>
</dbReference>
<reference evidence="15 16" key="1">
    <citation type="journal article" date="2014" name="Genome Announc.">
        <title>Genome Sequence of Gammaproteobacterial Pseudohaliea rubra Type Strain DSM 19751, Isolated from Coastal Seawater of the Mediterranean Sea.</title>
        <authorList>
            <person name="Spring S."/>
            <person name="Fiebig A."/>
            <person name="Riedel T."/>
            <person name="Goker M."/>
            <person name="Klenk H.P."/>
        </authorList>
    </citation>
    <scope>NUCLEOTIDE SEQUENCE [LARGE SCALE GENOMIC DNA]</scope>
    <source>
        <strain evidence="15 16">DSM 19751</strain>
    </source>
</reference>
<comment type="similarity">
    <text evidence="2 13">Belongs to the sodium:solute symporter (SSF) (TC 2.A.21) family.</text>
</comment>
<feature type="transmembrane region" description="Helical" evidence="14">
    <location>
        <begin position="12"/>
        <end position="30"/>
    </location>
</feature>
<feature type="transmembrane region" description="Helical" evidence="14">
    <location>
        <begin position="246"/>
        <end position="266"/>
    </location>
</feature>
<gene>
    <name evidence="15" type="ORF">HRUBRA_00390</name>
</gene>
<feature type="transmembrane region" description="Helical" evidence="14">
    <location>
        <begin position="318"/>
        <end position="342"/>
    </location>
</feature>
<evidence type="ECO:0000256" key="13">
    <source>
        <dbReference type="RuleBase" id="RU362091"/>
    </source>
</evidence>
<organism evidence="15 16">
    <name type="scientific">Pseudohaliea rubra DSM 19751</name>
    <dbReference type="NCBI Taxonomy" id="1265313"/>
    <lineage>
        <taxon>Bacteria</taxon>
        <taxon>Pseudomonadati</taxon>
        <taxon>Pseudomonadota</taxon>
        <taxon>Gammaproteobacteria</taxon>
        <taxon>Cellvibrionales</taxon>
        <taxon>Halieaceae</taxon>
        <taxon>Pseudohaliea</taxon>
    </lineage>
</organism>
<accession>A0A095VTX5</accession>
<feature type="transmembrane region" description="Helical" evidence="14">
    <location>
        <begin position="487"/>
        <end position="507"/>
    </location>
</feature>
<evidence type="ECO:0000256" key="10">
    <source>
        <dbReference type="ARBA" id="ARBA00023136"/>
    </source>
</evidence>
<protein>
    <submittedName>
        <fullName evidence="15">Pantothenate:Na+ symporter</fullName>
    </submittedName>
</protein>
<sequence>MMDLDPLVAWSWFFLCLYVGLMVFFGFVGLARVRGSDDFATARGSYGPMFLAFAMTATAASGATFLGLPGLAYQAGLSVLWYALIYPLGVYSGVLLCLHAVRRAGERFGSRSIPEYLGDRYDSEALRILTALCSLALLFYLAGQLLSGAVMFTQLLGLDTFTALCVTAVVLMVYVALGGAHADILTDGVQGALMLLLALLLLWMFLVGFGVEGGFRGMLRSLEAQDPALVAPLNPGFTLFDSRWDLFAVFMAHLPLGLLPHVGNKLWALKSDRDQRRFIVLAFLFGLILPAITCGGILARVLLGDALLDAGNHPNNAIPALFIATLPTWVAALIGAGVLAAVMSTADGLVVSTGQIFANDIFRLSIAPRFPGRFSEAAVDRIGLTIGRIATVLVLLTAIALAWSTRDMNIALLVWVGIGGMMAATAAPMFLGVFWRRATRSGAICGFVAGGATFAVLHLALLDAAWFTGGALASAAAWLEVQAVNPYACATLGIGVSVLTMIAVSLATRPPDAAYLEQVFGE</sequence>
<evidence type="ECO:0000256" key="3">
    <source>
        <dbReference type="ARBA" id="ARBA00022448"/>
    </source>
</evidence>